<gene>
    <name evidence="5" type="primary">LOC116292819</name>
</gene>
<name>A0A6P8HM19_ACTTE</name>
<evidence type="ECO:0000256" key="1">
    <source>
        <dbReference type="SAM" id="Phobius"/>
    </source>
</evidence>
<dbReference type="Gene3D" id="2.60.40.10">
    <property type="entry name" value="Immunoglobulins"/>
    <property type="match status" value="1"/>
</dbReference>
<protein>
    <submittedName>
        <fullName evidence="5">Uncharacterized protein LOC116292819</fullName>
    </submittedName>
</protein>
<proteinExistence type="predicted"/>
<evidence type="ECO:0000313" key="4">
    <source>
        <dbReference type="Proteomes" id="UP000515163"/>
    </source>
</evidence>
<dbReference type="InterPro" id="IPR003961">
    <property type="entry name" value="FN3_dom"/>
</dbReference>
<dbReference type="SUPFAM" id="SSF49265">
    <property type="entry name" value="Fibronectin type III"/>
    <property type="match status" value="1"/>
</dbReference>
<evidence type="ECO:0000259" key="3">
    <source>
        <dbReference type="PROSITE" id="PS50853"/>
    </source>
</evidence>
<dbReference type="KEGG" id="aten:116292819"/>
<feature type="signal peptide" evidence="2">
    <location>
        <begin position="1"/>
        <end position="21"/>
    </location>
</feature>
<evidence type="ECO:0000313" key="5">
    <source>
        <dbReference type="RefSeq" id="XP_031556033.1"/>
    </source>
</evidence>
<feature type="transmembrane region" description="Helical" evidence="1">
    <location>
        <begin position="391"/>
        <end position="414"/>
    </location>
</feature>
<dbReference type="GeneID" id="116292819"/>
<dbReference type="RefSeq" id="XP_031556033.1">
    <property type="nucleotide sequence ID" value="XM_031700173.1"/>
</dbReference>
<dbReference type="InterPro" id="IPR013783">
    <property type="entry name" value="Ig-like_fold"/>
</dbReference>
<accession>A0A6P8HM19</accession>
<dbReference type="Proteomes" id="UP000515163">
    <property type="component" value="Unplaced"/>
</dbReference>
<keyword evidence="1" id="KW-1133">Transmembrane helix</keyword>
<dbReference type="InParanoid" id="A0A6P8HM19"/>
<dbReference type="InterPro" id="IPR036116">
    <property type="entry name" value="FN3_sf"/>
</dbReference>
<keyword evidence="2" id="KW-0732">Signal</keyword>
<keyword evidence="4" id="KW-1185">Reference proteome</keyword>
<dbReference type="AlphaFoldDB" id="A0A6P8HM19"/>
<organism evidence="4 5">
    <name type="scientific">Actinia tenebrosa</name>
    <name type="common">Australian red waratah sea anemone</name>
    <dbReference type="NCBI Taxonomy" id="6105"/>
    <lineage>
        <taxon>Eukaryota</taxon>
        <taxon>Metazoa</taxon>
        <taxon>Cnidaria</taxon>
        <taxon>Anthozoa</taxon>
        <taxon>Hexacorallia</taxon>
        <taxon>Actiniaria</taxon>
        <taxon>Actiniidae</taxon>
        <taxon>Actinia</taxon>
    </lineage>
</organism>
<feature type="chain" id="PRO_5027725305" evidence="2">
    <location>
        <begin position="22"/>
        <end position="458"/>
    </location>
</feature>
<dbReference type="OrthoDB" id="10308450at2759"/>
<dbReference type="CDD" id="cd00063">
    <property type="entry name" value="FN3"/>
    <property type="match status" value="1"/>
</dbReference>
<dbReference type="PROSITE" id="PS50853">
    <property type="entry name" value="FN3"/>
    <property type="match status" value="2"/>
</dbReference>
<keyword evidence="1" id="KW-0472">Membrane</keyword>
<feature type="domain" description="Fibronectin type-III" evidence="3">
    <location>
        <begin position="266"/>
        <end position="373"/>
    </location>
</feature>
<evidence type="ECO:0000256" key="2">
    <source>
        <dbReference type="SAM" id="SignalP"/>
    </source>
</evidence>
<sequence>MKYVDSINLLLLIAIFYSTSANSTCSFDNKITPNVIAFGRPIGSIKVTWPSVNSSGRPVSYKVYYNKTSMMNHCQYPTTDAFYTAKHCSQNSTRKGIHHECDLTEDYKMLNMDMRTDSLCILISINSASSNETCYSFFKEYDSYSTEPICPAPEDLQVHSSKTGKLTVNWNVSPKFVGDATLKEMSFIIHAKPVGKSTMCTAIETKKLSALAYDFSHKNNTHIIGGLGPCCPYMVTICCAFSPMYTECDPRHVSDPFYVTTAEQEPTRAPQVESHAIQHGNLLVKWKIPSNNVCTDKITAYEIHYWEKQNDNCSSIKSGSIKKYITNRSSDREANITDLSSLLVAHCFCIRMCNHPGCGPWSMVYSVEESEYTLITAKTRASKKGVPTETVTIAITAASLAVIIMILILVLVAVRRRNRADAPRRLEEVVGDLETASDILDSSQSTTEMEQLSDYATA</sequence>
<feature type="domain" description="Fibronectin type-III" evidence="3">
    <location>
        <begin position="152"/>
        <end position="264"/>
    </location>
</feature>
<keyword evidence="1" id="KW-0812">Transmembrane</keyword>
<reference evidence="5" key="1">
    <citation type="submission" date="2025-08" db="UniProtKB">
        <authorList>
            <consortium name="RefSeq"/>
        </authorList>
    </citation>
    <scope>IDENTIFICATION</scope>
</reference>